<comment type="caution">
    <text evidence="2">The sequence shown here is derived from an EMBL/GenBank/DDBJ whole genome shotgun (WGS) entry which is preliminary data.</text>
</comment>
<evidence type="ECO:0000256" key="1">
    <source>
        <dbReference type="SAM" id="SignalP"/>
    </source>
</evidence>
<proteinExistence type="predicted"/>
<name>A0A2W5NWV3_VARPD</name>
<feature type="chain" id="PRO_5015862586" evidence="1">
    <location>
        <begin position="33"/>
        <end position="66"/>
    </location>
</feature>
<dbReference type="AlphaFoldDB" id="A0A2W5NWV3"/>
<keyword evidence="1" id="KW-0732">Signal</keyword>
<dbReference type="EMBL" id="QFPP01000806">
    <property type="protein sequence ID" value="PZQ57956.1"/>
    <property type="molecule type" value="Genomic_DNA"/>
</dbReference>
<evidence type="ECO:0000313" key="2">
    <source>
        <dbReference type="EMBL" id="PZQ57956.1"/>
    </source>
</evidence>
<protein>
    <submittedName>
        <fullName evidence="2">Uncharacterized protein</fullName>
    </submittedName>
</protein>
<gene>
    <name evidence="2" type="ORF">DI563_31170</name>
</gene>
<reference evidence="2 3" key="1">
    <citation type="submission" date="2017-08" db="EMBL/GenBank/DDBJ databases">
        <title>Infants hospitalized years apart are colonized by the same room-sourced microbial strains.</title>
        <authorList>
            <person name="Brooks B."/>
            <person name="Olm M.R."/>
            <person name="Firek B.A."/>
            <person name="Baker R."/>
            <person name="Thomas B.C."/>
            <person name="Morowitz M.J."/>
            <person name="Banfield J.F."/>
        </authorList>
    </citation>
    <scope>NUCLEOTIDE SEQUENCE [LARGE SCALE GENOMIC DNA]</scope>
    <source>
        <strain evidence="2">S2_005_003_R2_41</strain>
    </source>
</reference>
<accession>A0A2W5NWV3</accession>
<feature type="signal peptide" evidence="1">
    <location>
        <begin position="1"/>
        <end position="32"/>
    </location>
</feature>
<sequence>MTFLHSNAWRRLAALAAGAAVLLITGCASGVAAPDGAAAGASRGSVEVFGVIDAGVSHVTNKSDRR</sequence>
<dbReference type="Proteomes" id="UP000249135">
    <property type="component" value="Unassembled WGS sequence"/>
</dbReference>
<organism evidence="2 3">
    <name type="scientific">Variovorax paradoxus</name>
    <dbReference type="NCBI Taxonomy" id="34073"/>
    <lineage>
        <taxon>Bacteria</taxon>
        <taxon>Pseudomonadati</taxon>
        <taxon>Pseudomonadota</taxon>
        <taxon>Betaproteobacteria</taxon>
        <taxon>Burkholderiales</taxon>
        <taxon>Comamonadaceae</taxon>
        <taxon>Variovorax</taxon>
    </lineage>
</organism>
<evidence type="ECO:0000313" key="3">
    <source>
        <dbReference type="Proteomes" id="UP000249135"/>
    </source>
</evidence>